<dbReference type="PANTHER" id="PTHR43682">
    <property type="entry name" value="LACTATE UTILIZATION PROTEIN C"/>
    <property type="match status" value="1"/>
</dbReference>
<name>A0ABW9GXY9_9FIRM</name>
<sequence>MTETSRQAFLGAVTGALKNHKKAARPDPATSPAYHRLADLGPETLVDHFLSQAPIRHFTGDRVQTAQLAEALKPVLTRPGMDKIVICDDDMTRALDLEGALKAAGKAPLVYRPEDHDHASLVDLLKDANLGFTVPTYGLADVGAVIEMASRAIPKSFSLLPPVHISLLPLSRLYPSMSQVADLLDARYQKEGLTSGMNQICGPSSTGDIESYLVTGAHGPVEEHVFIIMDK</sequence>
<feature type="domain" description="LUD" evidence="1">
    <location>
        <begin position="50"/>
        <end position="228"/>
    </location>
</feature>
<evidence type="ECO:0000259" key="1">
    <source>
        <dbReference type="Pfam" id="PF02589"/>
    </source>
</evidence>
<dbReference type="InterPro" id="IPR024185">
    <property type="entry name" value="FTHF_cligase-like_sf"/>
</dbReference>
<comment type="caution">
    <text evidence="2">The sequence shown here is derived from an EMBL/GenBank/DDBJ whole genome shotgun (WGS) entry which is preliminary data.</text>
</comment>
<accession>A0ABW9GXY9</accession>
<keyword evidence="3" id="KW-1185">Reference proteome</keyword>
<dbReference type="PANTHER" id="PTHR43682:SF1">
    <property type="entry name" value="LACTATE UTILIZATION PROTEIN C"/>
    <property type="match status" value="1"/>
</dbReference>
<protein>
    <submittedName>
        <fullName evidence="2">Lactate utilization protein C</fullName>
    </submittedName>
</protein>
<dbReference type="RefSeq" id="WP_408977039.1">
    <property type="nucleotide sequence ID" value="NZ_JBJUVG010000003.1"/>
</dbReference>
<dbReference type="Gene3D" id="3.40.50.10420">
    <property type="entry name" value="NagB/RpiA/CoA transferase-like"/>
    <property type="match status" value="1"/>
</dbReference>
<proteinExistence type="predicted"/>
<gene>
    <name evidence="2" type="ORF">ACKQTC_03480</name>
</gene>
<dbReference type="EMBL" id="JBJUVG010000003">
    <property type="protein sequence ID" value="MFM9413423.1"/>
    <property type="molecule type" value="Genomic_DNA"/>
</dbReference>
<dbReference type="Proteomes" id="UP001631949">
    <property type="component" value="Unassembled WGS sequence"/>
</dbReference>
<organism evidence="2 3">
    <name type="scientific">Peptococcus simiae</name>
    <dbReference type="NCBI Taxonomy" id="1643805"/>
    <lineage>
        <taxon>Bacteria</taxon>
        <taxon>Bacillati</taxon>
        <taxon>Bacillota</taxon>
        <taxon>Clostridia</taxon>
        <taxon>Eubacteriales</taxon>
        <taxon>Peptococcaceae</taxon>
        <taxon>Peptococcus</taxon>
    </lineage>
</organism>
<dbReference type="SUPFAM" id="SSF100950">
    <property type="entry name" value="NagB/RpiA/CoA transferase-like"/>
    <property type="match status" value="1"/>
</dbReference>
<evidence type="ECO:0000313" key="3">
    <source>
        <dbReference type="Proteomes" id="UP001631949"/>
    </source>
</evidence>
<dbReference type="InterPro" id="IPR003741">
    <property type="entry name" value="LUD_dom"/>
</dbReference>
<dbReference type="Pfam" id="PF02589">
    <property type="entry name" value="LUD_dom"/>
    <property type="match status" value="1"/>
</dbReference>
<dbReference type="InterPro" id="IPR037171">
    <property type="entry name" value="NagB/RpiA_transferase-like"/>
</dbReference>
<reference evidence="2 3" key="1">
    <citation type="journal article" date="2016" name="Int. J. Syst. Evol. Microbiol.">
        <title>Peptococcus simiae sp. nov., isolated from rhesus macaque faeces and emended description of the genus Peptococcus.</title>
        <authorList>
            <person name="Shkoporov A.N."/>
            <person name="Efimov B.A."/>
            <person name="Kondova I."/>
            <person name="Ouwerling B."/>
            <person name="Chaplin A.V."/>
            <person name="Shcherbakova V.A."/>
            <person name="Langermans J.A.M."/>
        </authorList>
    </citation>
    <scope>NUCLEOTIDE SEQUENCE [LARGE SCALE GENOMIC DNA]</scope>
    <source>
        <strain evidence="2 3">M108</strain>
    </source>
</reference>
<evidence type="ECO:0000313" key="2">
    <source>
        <dbReference type="EMBL" id="MFM9413423.1"/>
    </source>
</evidence>